<sequence>MLWRTIWNGKGTAISVWMVQLVEVSGVHSFRISTHLNQKHLYSYSVFVLEELESICKQLIP</sequence>
<gene>
    <name evidence="1" type="ORF">KC19_6G223400</name>
    <name evidence="2" type="ORF">KC19_6G224700</name>
</gene>
<organism evidence="1 3">
    <name type="scientific">Ceratodon purpureus</name>
    <name type="common">Fire moss</name>
    <name type="synonym">Dicranum purpureum</name>
    <dbReference type="NCBI Taxonomy" id="3225"/>
    <lineage>
        <taxon>Eukaryota</taxon>
        <taxon>Viridiplantae</taxon>
        <taxon>Streptophyta</taxon>
        <taxon>Embryophyta</taxon>
        <taxon>Bryophyta</taxon>
        <taxon>Bryophytina</taxon>
        <taxon>Bryopsida</taxon>
        <taxon>Dicranidae</taxon>
        <taxon>Pseudoditrichales</taxon>
        <taxon>Ditrichaceae</taxon>
        <taxon>Ceratodon</taxon>
    </lineage>
</organism>
<evidence type="ECO:0000313" key="2">
    <source>
        <dbReference type="EMBL" id="KAG0571274.1"/>
    </source>
</evidence>
<evidence type="ECO:0000313" key="3">
    <source>
        <dbReference type="Proteomes" id="UP000822688"/>
    </source>
</evidence>
<name>A0A8T0HKD6_CERPU</name>
<dbReference type="EMBL" id="CM026427">
    <property type="protein sequence ID" value="KAG0571274.1"/>
    <property type="molecule type" value="Genomic_DNA"/>
</dbReference>
<dbReference type="AlphaFoldDB" id="A0A8T0HKD6"/>
<comment type="caution">
    <text evidence="1">The sequence shown here is derived from an EMBL/GenBank/DDBJ whole genome shotgun (WGS) entry which is preliminary data.</text>
</comment>
<reference evidence="1 3" key="1">
    <citation type="submission" date="2020-06" db="EMBL/GenBank/DDBJ databases">
        <title>WGS assembly of Ceratodon purpureus strain R40.</title>
        <authorList>
            <person name="Carey S.B."/>
            <person name="Jenkins J."/>
            <person name="Shu S."/>
            <person name="Lovell J.T."/>
            <person name="Sreedasyam A."/>
            <person name="Maumus F."/>
            <person name="Tiley G.P."/>
            <person name="Fernandez-Pozo N."/>
            <person name="Barry K."/>
            <person name="Chen C."/>
            <person name="Wang M."/>
            <person name="Lipzen A."/>
            <person name="Daum C."/>
            <person name="Saski C.A."/>
            <person name="Payton A.C."/>
            <person name="Mcbreen J.C."/>
            <person name="Conrad R.E."/>
            <person name="Kollar L.M."/>
            <person name="Olsson S."/>
            <person name="Huttunen S."/>
            <person name="Landis J.B."/>
            <person name="Wickett N.J."/>
            <person name="Johnson M.G."/>
            <person name="Rensing S.A."/>
            <person name="Grimwood J."/>
            <person name="Schmutz J."/>
            <person name="Mcdaniel S.F."/>
        </authorList>
    </citation>
    <scope>NUCLEOTIDE SEQUENCE [LARGE SCALE GENOMIC DNA]</scope>
    <source>
        <strain evidence="1 3">R40</strain>
    </source>
</reference>
<keyword evidence="3" id="KW-1185">Reference proteome</keyword>
<dbReference type="EMBL" id="CM026427">
    <property type="protein sequence ID" value="KAG0571259.1"/>
    <property type="molecule type" value="Genomic_DNA"/>
</dbReference>
<accession>A0A8T0HKD6</accession>
<evidence type="ECO:0000313" key="1">
    <source>
        <dbReference type="EMBL" id="KAG0571259.1"/>
    </source>
</evidence>
<proteinExistence type="predicted"/>
<dbReference type="Proteomes" id="UP000822688">
    <property type="component" value="Chromosome 6"/>
</dbReference>
<protein>
    <submittedName>
        <fullName evidence="1">Uncharacterized protein</fullName>
    </submittedName>
</protein>